<feature type="compositionally biased region" description="Low complexity" evidence="2">
    <location>
        <begin position="235"/>
        <end position="262"/>
    </location>
</feature>
<dbReference type="InterPro" id="IPR032013">
    <property type="entry name" value="DUF4795"/>
</dbReference>
<dbReference type="GlyGen" id="A0A8V1AD22">
    <property type="glycosylation" value="2 sites"/>
</dbReference>
<feature type="coiled-coil region" evidence="1">
    <location>
        <begin position="438"/>
        <end position="530"/>
    </location>
</feature>
<feature type="region of interest" description="Disordered" evidence="2">
    <location>
        <begin position="131"/>
        <end position="372"/>
    </location>
</feature>
<dbReference type="GeneTree" id="ENSGT00940000161294"/>
<gene>
    <name evidence="4" type="primary">QRICH2</name>
</gene>
<feature type="compositionally biased region" description="Low complexity" evidence="2">
    <location>
        <begin position="270"/>
        <end position="279"/>
    </location>
</feature>
<dbReference type="PANTHER" id="PTHR46766:SF1">
    <property type="entry name" value="GLUTAMINE-RICH PROTEIN 2"/>
    <property type="match status" value="1"/>
</dbReference>
<evidence type="ECO:0000313" key="5">
    <source>
        <dbReference type="Proteomes" id="UP000000539"/>
    </source>
</evidence>
<protein>
    <submittedName>
        <fullName evidence="4">Glutamine rich 2</fullName>
    </submittedName>
</protein>
<sequence length="1068" mass="113422">MASLSLSELLDAAIGTPEVGAVNFTALHSLLYAMLQHLGLQHLPAVGRAATPGEHPQHRGRPPGTASSSAAPAVLKDGSEGEDSDDSGGSEAVLRPQDLLEELGGMRAAQSQMGEDLRVIKGMLGLEDGRDTAAQQWGRRDGVGSDSGVGRPGAHLEPKQGADRDQLSATESSASDDDIQREDGPWGPAGGPETRPASRAGKRTAGARPDPLGTQARMRRASQTPGKWAGTASDQAGTPGATATTPGTQPGSPGTQVTTPGTQPGPPGTQPMAPGTQPGSPGTLGTQPAPPWSQGGAVGAQPGLPSAAPHTQTAPSEATPGAMGTGLDDVRSKGRGEASQLLSPTAPGAETSPGIDTGSASPARGLAVPEVSGHDVGTAEALKQLSHLCRALEERVARLEATKSDRTELEELRLPFLEGGQESIASVLTDLRDRLSALQDVASDLHGEKEKIKQLQDAFGKLGVMGADGKVDGSLQLGSVLQEMKRELKELREKQDAARATLEQLVADTANRLQEQLDELRSMLGSTELAVHPPGSAEQDEEAPCPVCSTDVGAQLGRLLQRYEQLQELVESFGFGVAASSPITPYLLCTQDEELLKHIQAAITQVQGDCEKLSCVTGNLMDDRHQRQRDIEALFQSLERLEKEKVDKEELVLEIDVKADRAALAGKVSCAQFDAAVEQLNGLIGEMLSKVTGQEQDWHQVQQKLIEELDSKLDRLELAPLRQQLEERWRSVLKQLKESTPRVEADDAAGIRKQLLAHFHCVSCDRPLHMLVAGWLIAPPIAFSLPSRHIVTIPPLPPLPSRAAVRPRATFQPEHGHRWGTWGHGDRSRHRGGPSPEHPSPPRREQGVQQVQHGFLQVPRRCGGQHTVTHPLQRCPRPPQLPPYGPAPPHPHGILLGQDGHIYKGRWDVQLPALAGKEGTRRGRFCLQHPSSVRRDTLSFTTSILPSTHPPIYSSTHPPIHLSVRPPIHPSPLLAAHAGYGAGPHTPPIGTCREGPNPDVDAGGHRAGIFPSCTQGLTAASLILSPKGVNTHTGHPPSHVLAVQEPGLHVSGTPCPCLSTSELDSSFT</sequence>
<feature type="domain" description="DUF4795" evidence="3">
    <location>
        <begin position="590"/>
        <end position="787"/>
    </location>
</feature>
<keyword evidence="5" id="KW-1185">Reference proteome</keyword>
<feature type="region of interest" description="Disordered" evidence="2">
    <location>
        <begin position="48"/>
        <end position="91"/>
    </location>
</feature>
<reference evidence="4" key="3">
    <citation type="submission" date="2025-09" db="UniProtKB">
        <authorList>
            <consortium name="Ensembl"/>
        </authorList>
    </citation>
    <scope>IDENTIFICATION</scope>
    <source>
        <strain evidence="4">broiler</strain>
    </source>
</reference>
<evidence type="ECO:0000259" key="3">
    <source>
        <dbReference type="Pfam" id="PF16043"/>
    </source>
</evidence>
<evidence type="ECO:0000313" key="4">
    <source>
        <dbReference type="Ensembl" id="ENSGALP00010043919.1"/>
    </source>
</evidence>
<reference evidence="4" key="1">
    <citation type="submission" date="2020-11" db="EMBL/GenBank/DDBJ databases">
        <title>Gallus gallus (Chicken) genome, bGalGal1, GRCg7b, maternal haplotype autosomes + Z &amp; W.</title>
        <authorList>
            <person name="Warren W."/>
            <person name="Formenti G."/>
            <person name="Fedrigo O."/>
            <person name="Haase B."/>
            <person name="Mountcastle J."/>
            <person name="Balacco J."/>
            <person name="Tracey A."/>
            <person name="Schneider V."/>
            <person name="Okimoto R."/>
            <person name="Cheng H."/>
            <person name="Hawken R."/>
            <person name="Howe K."/>
            <person name="Jarvis E.D."/>
        </authorList>
    </citation>
    <scope>NUCLEOTIDE SEQUENCE [LARGE SCALE GENOMIC DNA]</scope>
    <source>
        <strain evidence="4">Broiler</strain>
    </source>
</reference>
<dbReference type="Pfam" id="PF16043">
    <property type="entry name" value="DUF4795"/>
    <property type="match status" value="1"/>
</dbReference>
<dbReference type="Ensembl" id="ENSGALT00010071228.1">
    <property type="protein sequence ID" value="ENSGALP00010043919.1"/>
    <property type="gene ID" value="ENSGALG00010029447.1"/>
</dbReference>
<organism evidence="4 5">
    <name type="scientific">Gallus gallus</name>
    <name type="common">Chicken</name>
    <dbReference type="NCBI Taxonomy" id="9031"/>
    <lineage>
        <taxon>Eukaryota</taxon>
        <taxon>Metazoa</taxon>
        <taxon>Chordata</taxon>
        <taxon>Craniata</taxon>
        <taxon>Vertebrata</taxon>
        <taxon>Euteleostomi</taxon>
        <taxon>Archelosauria</taxon>
        <taxon>Archosauria</taxon>
        <taxon>Dinosauria</taxon>
        <taxon>Saurischia</taxon>
        <taxon>Theropoda</taxon>
        <taxon>Coelurosauria</taxon>
        <taxon>Aves</taxon>
        <taxon>Neognathae</taxon>
        <taxon>Galloanserae</taxon>
        <taxon>Galliformes</taxon>
        <taxon>Phasianidae</taxon>
        <taxon>Phasianinae</taxon>
        <taxon>Gallus</taxon>
    </lineage>
</organism>
<accession>A0A8V1AD22</accession>
<reference evidence="4" key="2">
    <citation type="submission" date="2025-08" db="UniProtKB">
        <authorList>
            <consortium name="Ensembl"/>
        </authorList>
    </citation>
    <scope>IDENTIFICATION</scope>
    <source>
        <strain evidence="4">broiler</strain>
    </source>
</reference>
<name>A0A8V1AD22_CHICK</name>
<feature type="compositionally biased region" description="Basic and acidic residues" evidence="2">
    <location>
        <begin position="154"/>
        <end position="166"/>
    </location>
</feature>
<feature type="region of interest" description="Disordered" evidence="2">
    <location>
        <begin position="807"/>
        <end position="851"/>
    </location>
</feature>
<keyword evidence="1" id="KW-0175">Coiled coil</keyword>
<proteinExistence type="predicted"/>
<dbReference type="PANTHER" id="PTHR46766">
    <property type="entry name" value="GLUTAMINE-RICH PROTEIN 2"/>
    <property type="match status" value="1"/>
</dbReference>
<evidence type="ECO:0000256" key="2">
    <source>
        <dbReference type="SAM" id="MobiDB-lite"/>
    </source>
</evidence>
<feature type="coiled-coil region" evidence="1">
    <location>
        <begin position="624"/>
        <end position="658"/>
    </location>
</feature>
<dbReference type="AlphaFoldDB" id="A0A8V1AD22"/>
<evidence type="ECO:0000256" key="1">
    <source>
        <dbReference type="SAM" id="Coils"/>
    </source>
</evidence>
<dbReference type="OrthoDB" id="9118931at2759"/>
<dbReference type="Proteomes" id="UP000000539">
    <property type="component" value="Chromosome 18"/>
</dbReference>